<organism evidence="2">
    <name type="scientific">uncultured Caudovirales phage</name>
    <dbReference type="NCBI Taxonomy" id="2100421"/>
    <lineage>
        <taxon>Viruses</taxon>
        <taxon>Duplodnaviria</taxon>
        <taxon>Heunggongvirae</taxon>
        <taxon>Uroviricota</taxon>
        <taxon>Caudoviricetes</taxon>
        <taxon>Peduoviridae</taxon>
        <taxon>Maltschvirus</taxon>
        <taxon>Maltschvirus maltsch</taxon>
    </lineage>
</organism>
<evidence type="ECO:0008006" key="3">
    <source>
        <dbReference type="Google" id="ProtNLM"/>
    </source>
</evidence>
<gene>
    <name evidence="2" type="ORF">UFOVP268_53</name>
    <name evidence="1" type="ORF">UFOVP97_35</name>
</gene>
<protein>
    <recommendedName>
        <fullName evidence="3">Trimeric autotransporter adhesin YadA-like head domain-containing protein</fullName>
    </recommendedName>
</protein>
<sequence>MPIQLRIADNDPYLYIQPVSAGSVAIGTDAADSNKLKIVVSNAIADLDPTSGTPSLSIDPSANGNITFQPQGIGESIFETGDVALLSGNLDLTFTAVGGTSGVINFGGSRFIHDYQTNNTFVGNDAGNFGLTGAQNVGIGTAALVATTSGSNNVALGFEAGSQLTSGGSNTALGSAALFAGTTAAQNIAIGNIAMNSLITGANNIAIGYHAASAYAAAESSNIIIGNAGVVSESNQIRIGTQGSSPGEQDACNIAGIYGSSVTAAGTVVVDTSGNLGTISGVTPTVWHDVTSTPVTMAPNSGYVSDDGASLVTLTLPAVAAFGSTFKIVGKASGLWTIAQNAGQTIHYGAYNTMTGGAGSLSSTLQYDCVELVCVTANTDFVVQSSIGNLTVV</sequence>
<reference evidence="2" key="1">
    <citation type="submission" date="2020-04" db="EMBL/GenBank/DDBJ databases">
        <authorList>
            <person name="Chiriac C."/>
            <person name="Salcher M."/>
            <person name="Ghai R."/>
            <person name="Kavagutti S V."/>
        </authorList>
    </citation>
    <scope>NUCLEOTIDE SEQUENCE</scope>
</reference>
<evidence type="ECO:0000313" key="2">
    <source>
        <dbReference type="EMBL" id="CAB4134396.1"/>
    </source>
</evidence>
<accession>A0A6J5LN57</accession>
<name>A0A6J5LN57_9CAUD</name>
<dbReference type="EMBL" id="LR796216">
    <property type="protein sequence ID" value="CAB4127777.1"/>
    <property type="molecule type" value="Genomic_DNA"/>
</dbReference>
<evidence type="ECO:0000313" key="1">
    <source>
        <dbReference type="EMBL" id="CAB4127777.1"/>
    </source>
</evidence>
<proteinExistence type="predicted"/>
<dbReference type="EMBL" id="LR796286">
    <property type="protein sequence ID" value="CAB4134396.1"/>
    <property type="molecule type" value="Genomic_DNA"/>
</dbReference>